<sequence>MLVASRHFKTFAERSAVLLLILIWSLDADASKTMAIECEIRNTPNGNLLRIDAILHAQNAATGEYQLNVFKDSTSGASHSAQSGIFELTGPADRILTSVIIDQSPSAKFRAELAIRSNQGSVSCVSP</sequence>
<dbReference type="EMBL" id="QKQS01000010">
    <property type="protein sequence ID" value="PZA12801.1"/>
    <property type="molecule type" value="Genomic_DNA"/>
</dbReference>
<dbReference type="Pfam" id="PF21112">
    <property type="entry name" value="CsgH"/>
    <property type="match status" value="1"/>
</dbReference>
<evidence type="ECO:0000313" key="3">
    <source>
        <dbReference type="Proteomes" id="UP000248134"/>
    </source>
</evidence>
<accession>A0A323UK89</accession>
<dbReference type="InterPro" id="IPR047726">
    <property type="entry name" value="CsgH_dom"/>
</dbReference>
<protein>
    <recommendedName>
        <fullName evidence="1">CsgH-like domain-containing protein</fullName>
    </recommendedName>
</protein>
<proteinExistence type="predicted"/>
<dbReference type="Gene3D" id="2.60.40.2420">
    <property type="match status" value="1"/>
</dbReference>
<comment type="caution">
    <text evidence="2">The sequence shown here is derived from an EMBL/GenBank/DDBJ whole genome shotgun (WGS) entry which is preliminary data.</text>
</comment>
<feature type="domain" description="CsgH-like" evidence="1">
    <location>
        <begin position="36"/>
        <end position="124"/>
    </location>
</feature>
<evidence type="ECO:0000313" key="2">
    <source>
        <dbReference type="EMBL" id="PZA12801.1"/>
    </source>
</evidence>
<organism evidence="2 3">
    <name type="scientific">Rhodopseudomonas palustris</name>
    <dbReference type="NCBI Taxonomy" id="1076"/>
    <lineage>
        <taxon>Bacteria</taxon>
        <taxon>Pseudomonadati</taxon>
        <taxon>Pseudomonadota</taxon>
        <taxon>Alphaproteobacteria</taxon>
        <taxon>Hyphomicrobiales</taxon>
        <taxon>Nitrobacteraceae</taxon>
        <taxon>Rhodopseudomonas</taxon>
    </lineage>
</organism>
<dbReference type="NCBIfam" id="NF041112">
    <property type="entry name" value="chap_CsgH_alph"/>
    <property type="match status" value="1"/>
</dbReference>
<name>A0A323UK89_RHOPL</name>
<reference evidence="2 3" key="1">
    <citation type="submission" date="2018-06" db="EMBL/GenBank/DDBJ databases">
        <title>Draft Whole-Genome Sequence of the purple photosynthetic bacterium Rhodospeudomonas palustris XCP.</title>
        <authorList>
            <person name="Rayyan A."/>
            <person name="Meyer T.E."/>
            <person name="Kyndt J.A."/>
        </authorList>
    </citation>
    <scope>NUCLEOTIDE SEQUENCE [LARGE SCALE GENOMIC DNA]</scope>
    <source>
        <strain evidence="2 3">XCP</strain>
    </source>
</reference>
<gene>
    <name evidence="2" type="ORF">DNX69_06300</name>
</gene>
<dbReference type="RefSeq" id="WP_110785170.1">
    <property type="nucleotide sequence ID" value="NZ_QKQS01000010.1"/>
</dbReference>
<dbReference type="OrthoDB" id="8141080at2"/>
<dbReference type="InterPro" id="IPR053722">
    <property type="entry name" value="Curli_assembly_CsgC/AgfC"/>
</dbReference>
<dbReference type="AlphaFoldDB" id="A0A323UK89"/>
<dbReference type="Proteomes" id="UP000248134">
    <property type="component" value="Unassembled WGS sequence"/>
</dbReference>
<dbReference type="InterPro" id="IPR048632">
    <property type="entry name" value="CsgH-like"/>
</dbReference>
<evidence type="ECO:0000259" key="1">
    <source>
        <dbReference type="Pfam" id="PF21112"/>
    </source>
</evidence>